<dbReference type="Pfam" id="PF00067">
    <property type="entry name" value="p450"/>
    <property type="match status" value="1"/>
</dbReference>
<evidence type="ECO:0000256" key="1">
    <source>
        <dbReference type="ARBA" id="ARBA00001971"/>
    </source>
</evidence>
<name>A0A7E5VG65_TRINI</name>
<dbReference type="PANTHER" id="PTHR24291">
    <property type="entry name" value="CYTOCHROME P450 FAMILY 4"/>
    <property type="match status" value="1"/>
</dbReference>
<gene>
    <name evidence="16" type="primary">LOC113493471</name>
</gene>
<proteinExistence type="inferred from homology"/>
<dbReference type="OrthoDB" id="6692864at2759"/>
<comment type="subcellular location">
    <subcellularLocation>
        <location evidence="4">Endoplasmic reticulum membrane</location>
        <topology evidence="4">Peripheral membrane protein</topology>
    </subcellularLocation>
    <subcellularLocation>
        <location evidence="3">Microsome membrane</location>
        <topology evidence="3">Peripheral membrane protein</topology>
    </subcellularLocation>
</comment>
<evidence type="ECO:0000256" key="6">
    <source>
        <dbReference type="ARBA" id="ARBA00022617"/>
    </source>
</evidence>
<evidence type="ECO:0000256" key="5">
    <source>
        <dbReference type="ARBA" id="ARBA00010617"/>
    </source>
</evidence>
<dbReference type="RefSeq" id="XP_026727275.1">
    <property type="nucleotide sequence ID" value="XM_026871474.1"/>
</dbReference>
<protein>
    <submittedName>
        <fullName evidence="16">Cytochrome P450 4c3-like</fullName>
    </submittedName>
</protein>
<dbReference type="InterPro" id="IPR050196">
    <property type="entry name" value="Cytochrome_P450_Monoox"/>
</dbReference>
<evidence type="ECO:0000256" key="8">
    <source>
        <dbReference type="ARBA" id="ARBA00022824"/>
    </source>
</evidence>
<keyword evidence="10" id="KW-0560">Oxidoreductase</keyword>
<dbReference type="InterPro" id="IPR002401">
    <property type="entry name" value="Cyt_P450_E_grp-I"/>
</dbReference>
<evidence type="ECO:0000313" key="16">
    <source>
        <dbReference type="RefSeq" id="XP_026727275.1"/>
    </source>
</evidence>
<dbReference type="GO" id="GO:0004497">
    <property type="term" value="F:monooxygenase activity"/>
    <property type="evidence" value="ECO:0007669"/>
    <property type="project" value="UniProtKB-KW"/>
</dbReference>
<comment type="cofactor">
    <cofactor evidence="1 14">
        <name>heme</name>
        <dbReference type="ChEBI" id="CHEBI:30413"/>
    </cofactor>
</comment>
<dbReference type="SUPFAM" id="SSF48264">
    <property type="entry name" value="Cytochrome P450"/>
    <property type="match status" value="1"/>
</dbReference>
<dbReference type="PRINTS" id="PR00463">
    <property type="entry name" value="EP450I"/>
</dbReference>
<dbReference type="Proteomes" id="UP000322000">
    <property type="component" value="Chromosome 1"/>
</dbReference>
<dbReference type="InterPro" id="IPR001128">
    <property type="entry name" value="Cyt_P450"/>
</dbReference>
<evidence type="ECO:0000256" key="4">
    <source>
        <dbReference type="ARBA" id="ARBA00004406"/>
    </source>
</evidence>
<keyword evidence="15" id="KW-1185">Reference proteome</keyword>
<sequence>MWLILVFLPIAAFLYWQYWKLTHKRLLELAAKIPGPPALPILGNALLFSGDPEEMLHNMAVKPYGEYARFWLGPDLNIAVKNPADIRDLLTSNKLSKKGPTYEFLKPLLGYGLIVGGPNWRQHRKIAITSYNKKCVSQFSPVFNKEAEQMARVISNRDPNVAFDVYKDVVKCTTQCVNQTLMGLTKEESLNISRLDELVEQTRNLYEFGFERMRKWWLQIPFIYWLLGYPIRLKYFTKLVDDFAKDVVEKRRKALAESTPNEETMCIVDRFILSGELSEEEIKLETFTAFTSSQEPTANVASGILMILAHLPDWQDKVYNEMLEVLGPSGPVDAEQLKQLHYLDMVLLETVRYFPAAVLIQRTVLEDVSIDNGRITLPAGISVVFPIHELNNDPQYWEHPKKMMPDRFLPENVKQRDPNVFVPFSLGPMNCLGRIYSPALVKTLVVWVLRYAYLEPAGSLDNIKLHISVSATSADGCHIRARPRHS</sequence>
<dbReference type="GO" id="GO:0005789">
    <property type="term" value="C:endoplasmic reticulum membrane"/>
    <property type="evidence" value="ECO:0007669"/>
    <property type="project" value="UniProtKB-SubCell"/>
</dbReference>
<keyword evidence="13" id="KW-0472">Membrane</keyword>
<evidence type="ECO:0000256" key="13">
    <source>
        <dbReference type="ARBA" id="ARBA00023136"/>
    </source>
</evidence>
<dbReference type="AlphaFoldDB" id="A0A7E5VG65"/>
<dbReference type="InParanoid" id="A0A7E5VG65"/>
<dbReference type="GO" id="GO:0016705">
    <property type="term" value="F:oxidoreductase activity, acting on paired donors, with incorporation or reduction of molecular oxygen"/>
    <property type="evidence" value="ECO:0007669"/>
    <property type="project" value="InterPro"/>
</dbReference>
<keyword evidence="12" id="KW-0503">Monooxygenase</keyword>
<keyword evidence="9" id="KW-0492">Microsome</keyword>
<keyword evidence="11 14" id="KW-0408">Iron</keyword>
<evidence type="ECO:0000256" key="12">
    <source>
        <dbReference type="ARBA" id="ARBA00023033"/>
    </source>
</evidence>
<evidence type="ECO:0000256" key="3">
    <source>
        <dbReference type="ARBA" id="ARBA00004174"/>
    </source>
</evidence>
<keyword evidence="7 14" id="KW-0479">Metal-binding</keyword>
<accession>A0A7E5VG65</accession>
<evidence type="ECO:0000256" key="11">
    <source>
        <dbReference type="ARBA" id="ARBA00023004"/>
    </source>
</evidence>
<evidence type="ECO:0000256" key="9">
    <source>
        <dbReference type="ARBA" id="ARBA00022848"/>
    </source>
</evidence>
<evidence type="ECO:0000313" key="15">
    <source>
        <dbReference type="Proteomes" id="UP000322000"/>
    </source>
</evidence>
<dbReference type="PANTHER" id="PTHR24291:SF189">
    <property type="entry name" value="CYTOCHROME P450 4C3-RELATED"/>
    <property type="match status" value="1"/>
</dbReference>
<reference evidence="16" key="1">
    <citation type="submission" date="2025-08" db="UniProtKB">
        <authorList>
            <consortium name="RefSeq"/>
        </authorList>
    </citation>
    <scope>IDENTIFICATION</scope>
</reference>
<comment type="similarity">
    <text evidence="5">Belongs to the cytochrome P450 family.</text>
</comment>
<keyword evidence="8" id="KW-0256">Endoplasmic reticulum</keyword>
<evidence type="ECO:0000256" key="10">
    <source>
        <dbReference type="ARBA" id="ARBA00023002"/>
    </source>
</evidence>
<dbReference type="Gene3D" id="1.10.630.10">
    <property type="entry name" value="Cytochrome P450"/>
    <property type="match status" value="1"/>
</dbReference>
<dbReference type="GO" id="GO:0020037">
    <property type="term" value="F:heme binding"/>
    <property type="evidence" value="ECO:0007669"/>
    <property type="project" value="InterPro"/>
</dbReference>
<evidence type="ECO:0000256" key="14">
    <source>
        <dbReference type="PIRSR" id="PIRSR602401-1"/>
    </source>
</evidence>
<evidence type="ECO:0000256" key="2">
    <source>
        <dbReference type="ARBA" id="ARBA00003690"/>
    </source>
</evidence>
<keyword evidence="6 14" id="KW-0349">Heme</keyword>
<dbReference type="GeneID" id="113493471"/>
<dbReference type="InterPro" id="IPR036396">
    <property type="entry name" value="Cyt_P450_sf"/>
</dbReference>
<comment type="function">
    <text evidence="2">May be involved in the metabolism of insect hormones and in the breakdown of synthetic insecticides.</text>
</comment>
<dbReference type="GO" id="GO:0005506">
    <property type="term" value="F:iron ion binding"/>
    <property type="evidence" value="ECO:0007669"/>
    <property type="project" value="InterPro"/>
</dbReference>
<feature type="binding site" description="axial binding residue" evidence="14">
    <location>
        <position position="431"/>
    </location>
    <ligand>
        <name>heme</name>
        <dbReference type="ChEBI" id="CHEBI:30413"/>
    </ligand>
    <ligandPart>
        <name>Fe</name>
        <dbReference type="ChEBI" id="CHEBI:18248"/>
    </ligandPart>
</feature>
<dbReference type="KEGG" id="tnl:113493471"/>
<organism evidence="15 16">
    <name type="scientific">Trichoplusia ni</name>
    <name type="common">Cabbage looper</name>
    <dbReference type="NCBI Taxonomy" id="7111"/>
    <lineage>
        <taxon>Eukaryota</taxon>
        <taxon>Metazoa</taxon>
        <taxon>Ecdysozoa</taxon>
        <taxon>Arthropoda</taxon>
        <taxon>Hexapoda</taxon>
        <taxon>Insecta</taxon>
        <taxon>Pterygota</taxon>
        <taxon>Neoptera</taxon>
        <taxon>Endopterygota</taxon>
        <taxon>Lepidoptera</taxon>
        <taxon>Glossata</taxon>
        <taxon>Ditrysia</taxon>
        <taxon>Noctuoidea</taxon>
        <taxon>Noctuidae</taxon>
        <taxon>Plusiinae</taxon>
        <taxon>Trichoplusia</taxon>
    </lineage>
</organism>
<evidence type="ECO:0000256" key="7">
    <source>
        <dbReference type="ARBA" id="ARBA00022723"/>
    </source>
</evidence>